<sequence>MSTGASAVETSGSTGIIIGVIAGVIIIILVLALVILYRRRRNMRRKLIVVTPAVAPTKSSSADSTSYPHSSTSSSSDMVTSLTLSESASASAKARMTRAQELLRAFELDAREITILEKLGEGGQAVVVRGLWHGIEVAIKQPRPPKESRGKQNAFDSTSAHDSFNQALRREVRALSRVRHPNVIKLHGACFEPAPMILMSYAPSGTLQDALDNHMFQTPLAIVRLLAGIARGMEAVHSHKIIHLDLKPENVLIGPLDVPWITDFGLSTSANMTSMSQSTVGGRGTLPFKAPELFANPPHVGPEADVYAFSILAWIVVCGEQPYAKVLAAATSLPQRVTQGERPKLADPDEEWRDKTTGPIVKLIEGCWHADYAQRPTFGSNIAPLGGSGEGGEGGEEAGKGAGSGVVAMLEKMEHSLSKGSDLEASQLALAMRLISTESEAETLGVALVQIGAAQGDATTTAAELTELAEEKAALETSQGLLRQNAYAVRLQMPGGTGGELSGALSSMLQRQSAMFQQAMQETEAKMQSLERSLNRLAEGELDCPRLFVLLPMQASSSKLMQLVKREFLKDKYRLVFLDPVTGCAVRCGPDGEGYKLEVPKKWLVENRVIISAGLHIVKSCAMAGRLAGLPLPSAAGLPTQAVSKAEVEALKTFEAVYSGEGALGEDATSTSSSAAKAVKAATGQAYKQLRKMLKEQCEDEYLVHCEMTKEKARDGSIEFVSAGSKERFLHFGQRALIWNDETLKQKAAAKAAALKEVEAMAAAPAGKAKAASFMSPGSGALNGVIDKETIESIDA</sequence>
<keyword evidence="5" id="KW-0808">Transferase</keyword>
<protein>
    <submittedName>
        <fullName evidence="5">Serine threonine kinase</fullName>
    </submittedName>
</protein>
<evidence type="ECO:0000259" key="4">
    <source>
        <dbReference type="PROSITE" id="PS50011"/>
    </source>
</evidence>
<dbReference type="AlphaFoldDB" id="A0A0M0LHJ8"/>
<feature type="compositionally biased region" description="Low complexity" evidence="2">
    <location>
        <begin position="59"/>
        <end position="79"/>
    </location>
</feature>
<dbReference type="InterPro" id="IPR051681">
    <property type="entry name" value="Ser/Thr_Kinases-Pseudokinases"/>
</dbReference>
<dbReference type="InterPro" id="IPR011009">
    <property type="entry name" value="Kinase-like_dom_sf"/>
</dbReference>
<name>A0A0M0LHJ8_9EUKA</name>
<dbReference type="InterPro" id="IPR000719">
    <property type="entry name" value="Prot_kinase_dom"/>
</dbReference>
<dbReference type="OrthoDB" id="4062651at2759"/>
<dbReference type="Pfam" id="PF00069">
    <property type="entry name" value="Pkinase"/>
    <property type="match status" value="1"/>
</dbReference>
<dbReference type="PROSITE" id="PS50011">
    <property type="entry name" value="PROTEIN_KINASE_DOM"/>
    <property type="match status" value="1"/>
</dbReference>
<reference evidence="6" key="1">
    <citation type="journal article" date="2015" name="PLoS Genet.">
        <title>Genome Sequence and Transcriptome Analyses of Chrysochromulina tobin: Metabolic Tools for Enhanced Algal Fitness in the Prominent Order Prymnesiales (Haptophyceae).</title>
        <authorList>
            <person name="Hovde B.T."/>
            <person name="Deodato C.R."/>
            <person name="Hunsperger H.M."/>
            <person name="Ryken S.A."/>
            <person name="Yost W."/>
            <person name="Jha R.K."/>
            <person name="Patterson J."/>
            <person name="Monnat R.J. Jr."/>
            <person name="Barlow S.B."/>
            <person name="Starkenburg S.R."/>
            <person name="Cattolico R.A."/>
        </authorList>
    </citation>
    <scope>NUCLEOTIDE SEQUENCE</scope>
    <source>
        <strain evidence="6">CCMP291</strain>
    </source>
</reference>
<keyword evidence="6" id="KW-1185">Reference proteome</keyword>
<dbReference type="PROSITE" id="PS00108">
    <property type="entry name" value="PROTEIN_KINASE_ST"/>
    <property type="match status" value="1"/>
</dbReference>
<comment type="caution">
    <text evidence="5">The sequence shown here is derived from an EMBL/GenBank/DDBJ whole genome shotgun (WGS) entry which is preliminary data.</text>
</comment>
<feature type="region of interest" description="Disordered" evidence="2">
    <location>
        <begin position="57"/>
        <end position="79"/>
    </location>
</feature>
<proteinExistence type="predicted"/>
<dbReference type="Proteomes" id="UP000037460">
    <property type="component" value="Unassembled WGS sequence"/>
</dbReference>
<evidence type="ECO:0000256" key="2">
    <source>
        <dbReference type="SAM" id="MobiDB-lite"/>
    </source>
</evidence>
<dbReference type="PANTHER" id="PTHR44329:SF289">
    <property type="entry name" value="SERINE_THREONINE-PROTEIN KINASE VIK"/>
    <property type="match status" value="1"/>
</dbReference>
<gene>
    <name evidence="5" type="ORF">Ctob_015761</name>
</gene>
<keyword evidence="5" id="KW-0418">Kinase</keyword>
<feature type="transmembrane region" description="Helical" evidence="3">
    <location>
        <begin position="16"/>
        <end position="37"/>
    </location>
</feature>
<feature type="domain" description="Protein kinase" evidence="4">
    <location>
        <begin position="113"/>
        <end position="386"/>
    </location>
</feature>
<evidence type="ECO:0000313" key="6">
    <source>
        <dbReference type="Proteomes" id="UP000037460"/>
    </source>
</evidence>
<dbReference type="GO" id="GO:0005524">
    <property type="term" value="F:ATP binding"/>
    <property type="evidence" value="ECO:0007669"/>
    <property type="project" value="InterPro"/>
</dbReference>
<keyword evidence="3" id="KW-1133">Transmembrane helix</keyword>
<dbReference type="GO" id="GO:0004674">
    <property type="term" value="F:protein serine/threonine kinase activity"/>
    <property type="evidence" value="ECO:0007669"/>
    <property type="project" value="TreeGrafter"/>
</dbReference>
<evidence type="ECO:0000313" key="5">
    <source>
        <dbReference type="EMBL" id="KOO50193.1"/>
    </source>
</evidence>
<dbReference type="SUPFAM" id="SSF56112">
    <property type="entry name" value="Protein kinase-like (PK-like)"/>
    <property type="match status" value="1"/>
</dbReference>
<dbReference type="Gene3D" id="1.10.510.10">
    <property type="entry name" value="Transferase(Phosphotransferase) domain 1"/>
    <property type="match status" value="1"/>
</dbReference>
<evidence type="ECO:0000256" key="1">
    <source>
        <dbReference type="SAM" id="Coils"/>
    </source>
</evidence>
<accession>A0A0M0LHJ8</accession>
<dbReference type="PANTHER" id="PTHR44329">
    <property type="entry name" value="SERINE/THREONINE-PROTEIN KINASE TNNI3K-RELATED"/>
    <property type="match status" value="1"/>
</dbReference>
<dbReference type="SMART" id="SM00220">
    <property type="entry name" value="S_TKc"/>
    <property type="match status" value="1"/>
</dbReference>
<dbReference type="InterPro" id="IPR008271">
    <property type="entry name" value="Ser/Thr_kinase_AS"/>
</dbReference>
<dbReference type="EMBL" id="JWZX01000538">
    <property type="protein sequence ID" value="KOO50193.1"/>
    <property type="molecule type" value="Genomic_DNA"/>
</dbReference>
<organism evidence="5 6">
    <name type="scientific">Chrysochromulina tobinii</name>
    <dbReference type="NCBI Taxonomy" id="1460289"/>
    <lineage>
        <taxon>Eukaryota</taxon>
        <taxon>Haptista</taxon>
        <taxon>Haptophyta</taxon>
        <taxon>Prymnesiophyceae</taxon>
        <taxon>Prymnesiales</taxon>
        <taxon>Chrysochromulinaceae</taxon>
        <taxon>Chrysochromulina</taxon>
    </lineage>
</organism>
<keyword evidence="3" id="KW-0472">Membrane</keyword>
<evidence type="ECO:0000256" key="3">
    <source>
        <dbReference type="SAM" id="Phobius"/>
    </source>
</evidence>
<feature type="coiled-coil region" evidence="1">
    <location>
        <begin position="513"/>
        <end position="540"/>
    </location>
</feature>
<keyword evidence="1" id="KW-0175">Coiled coil</keyword>
<keyword evidence="3" id="KW-0812">Transmembrane</keyword>
<dbReference type="Gene3D" id="3.30.200.20">
    <property type="entry name" value="Phosphorylase Kinase, domain 1"/>
    <property type="match status" value="1"/>
</dbReference>